<keyword evidence="5" id="KW-1185">Reference proteome</keyword>
<dbReference type="SUPFAM" id="SSF52402">
    <property type="entry name" value="Adenine nucleotide alpha hydrolases-like"/>
    <property type="match status" value="2"/>
</dbReference>
<gene>
    <name evidence="4" type="ORF">DFJ64_3257</name>
</gene>
<feature type="domain" description="UspA" evidence="3">
    <location>
        <begin position="145"/>
        <end position="265"/>
    </location>
</feature>
<evidence type="ECO:0000256" key="1">
    <source>
        <dbReference type="ARBA" id="ARBA00008791"/>
    </source>
</evidence>
<dbReference type="PANTHER" id="PTHR46268">
    <property type="entry name" value="STRESS RESPONSE PROTEIN NHAX"/>
    <property type="match status" value="1"/>
</dbReference>
<dbReference type="InterPro" id="IPR006016">
    <property type="entry name" value="UspA"/>
</dbReference>
<comment type="caution">
    <text evidence="4">The sequence shown here is derived from an EMBL/GenBank/DDBJ whole genome shotgun (WGS) entry which is preliminary data.</text>
</comment>
<dbReference type="PRINTS" id="PR01438">
    <property type="entry name" value="UNVRSLSTRESS"/>
</dbReference>
<dbReference type="Proteomes" id="UP000256485">
    <property type="component" value="Unassembled WGS sequence"/>
</dbReference>
<accession>A0A3D9VC96</accession>
<organism evidence="4 5">
    <name type="scientific">Thermasporomyces composti</name>
    <dbReference type="NCBI Taxonomy" id="696763"/>
    <lineage>
        <taxon>Bacteria</taxon>
        <taxon>Bacillati</taxon>
        <taxon>Actinomycetota</taxon>
        <taxon>Actinomycetes</taxon>
        <taxon>Propionibacteriales</taxon>
        <taxon>Nocardioidaceae</taxon>
        <taxon>Thermasporomyces</taxon>
    </lineage>
</organism>
<reference evidence="4 5" key="1">
    <citation type="submission" date="2018-08" db="EMBL/GenBank/DDBJ databases">
        <title>Sequencing the genomes of 1000 actinobacteria strains.</title>
        <authorList>
            <person name="Klenk H.-P."/>
        </authorList>
    </citation>
    <scope>NUCLEOTIDE SEQUENCE [LARGE SCALE GENOMIC DNA]</scope>
    <source>
        <strain evidence="4 5">DSM 22891</strain>
    </source>
</reference>
<dbReference type="AlphaFoldDB" id="A0A3D9VC96"/>
<comment type="similarity">
    <text evidence="1">Belongs to the universal stress protein A family.</text>
</comment>
<name>A0A3D9VC96_THECX</name>
<proteinExistence type="inferred from homology"/>
<dbReference type="InterPro" id="IPR006015">
    <property type="entry name" value="Universal_stress_UspA"/>
</dbReference>
<evidence type="ECO:0000313" key="4">
    <source>
        <dbReference type="EMBL" id="REF37800.1"/>
    </source>
</evidence>
<sequence length="291" mass="29980">MTVGVDDSDSAMTAVEWAAREAAILGAPLRVVHAFVWPLLHLPPVARRMGPPGGERVYAENLLSRAADRARAVAPSVSVSTALVKDFPYPLLVEESRTSEYVVVGASGLGALATALAGSIAVRLAASAHAPMVLVRGETERTAGRVVVGVDGSELSAVAAELAAREAAYRSARLGLVHVEEGGRGDRAADVLASAAMRARQAHPGLVVEERVLPGHTAGVLVEESRTADLVVVGSRGRGGFTGLLLGSVSQTLLHQAHCPVIVVPPNAAERIREEPDGRSSGAADQQTGGG</sequence>
<dbReference type="EMBL" id="QTUC01000001">
    <property type="protein sequence ID" value="REF37800.1"/>
    <property type="molecule type" value="Genomic_DNA"/>
</dbReference>
<dbReference type="Gene3D" id="3.40.50.620">
    <property type="entry name" value="HUPs"/>
    <property type="match status" value="2"/>
</dbReference>
<dbReference type="PANTHER" id="PTHR46268:SF6">
    <property type="entry name" value="UNIVERSAL STRESS PROTEIN UP12"/>
    <property type="match status" value="1"/>
</dbReference>
<feature type="domain" description="UspA" evidence="3">
    <location>
        <begin position="2"/>
        <end position="136"/>
    </location>
</feature>
<feature type="region of interest" description="Disordered" evidence="2">
    <location>
        <begin position="271"/>
        <end position="291"/>
    </location>
</feature>
<dbReference type="OrthoDB" id="5179911at2"/>
<evidence type="ECO:0000313" key="5">
    <source>
        <dbReference type="Proteomes" id="UP000256485"/>
    </source>
</evidence>
<dbReference type="RefSeq" id="WP_115851198.1">
    <property type="nucleotide sequence ID" value="NZ_QTUC01000001.1"/>
</dbReference>
<dbReference type="InterPro" id="IPR014729">
    <property type="entry name" value="Rossmann-like_a/b/a_fold"/>
</dbReference>
<protein>
    <submittedName>
        <fullName evidence="4">Nucleotide-binding universal stress UspA family protein</fullName>
    </submittedName>
</protein>
<evidence type="ECO:0000256" key="2">
    <source>
        <dbReference type="SAM" id="MobiDB-lite"/>
    </source>
</evidence>
<dbReference type="Pfam" id="PF00582">
    <property type="entry name" value="Usp"/>
    <property type="match status" value="2"/>
</dbReference>
<evidence type="ECO:0000259" key="3">
    <source>
        <dbReference type="Pfam" id="PF00582"/>
    </source>
</evidence>